<dbReference type="InterPro" id="IPR051027">
    <property type="entry name" value="bZIP_transcription_factors"/>
</dbReference>
<feature type="region of interest" description="Disordered" evidence="6">
    <location>
        <begin position="331"/>
        <end position="351"/>
    </location>
</feature>
<dbReference type="AlphaFoldDB" id="A0A6I9VWX9"/>
<keyword evidence="8" id="KW-1185">Reference proteome</keyword>
<reference evidence="9" key="1">
    <citation type="submission" date="2025-08" db="UniProtKB">
        <authorList>
            <consortium name="RefSeq"/>
        </authorList>
    </citation>
    <scope>IDENTIFICATION</scope>
    <source>
        <tissue evidence="9">Adult</tissue>
    </source>
</reference>
<evidence type="ECO:0000256" key="1">
    <source>
        <dbReference type="ARBA" id="ARBA00004123"/>
    </source>
</evidence>
<feature type="region of interest" description="Disordered" evidence="6">
    <location>
        <begin position="258"/>
        <end position="277"/>
    </location>
</feature>
<accession>A0A6I9VWX9</accession>
<name>A0A6I9VWX9_BACDO</name>
<dbReference type="PROSITE" id="PS50217">
    <property type="entry name" value="BZIP"/>
    <property type="match status" value="1"/>
</dbReference>
<keyword evidence="5" id="KW-0175">Coiled coil</keyword>
<dbReference type="KEGG" id="bdr:105229948"/>
<organism evidence="8 9">
    <name type="scientific">Bactrocera dorsalis</name>
    <name type="common">Oriental fruit fly</name>
    <name type="synonym">Dacus dorsalis</name>
    <dbReference type="NCBI Taxonomy" id="27457"/>
    <lineage>
        <taxon>Eukaryota</taxon>
        <taxon>Metazoa</taxon>
        <taxon>Ecdysozoa</taxon>
        <taxon>Arthropoda</taxon>
        <taxon>Hexapoda</taxon>
        <taxon>Insecta</taxon>
        <taxon>Pterygota</taxon>
        <taxon>Neoptera</taxon>
        <taxon>Endopterygota</taxon>
        <taxon>Diptera</taxon>
        <taxon>Brachycera</taxon>
        <taxon>Muscomorpha</taxon>
        <taxon>Tephritoidea</taxon>
        <taxon>Tephritidae</taxon>
        <taxon>Bactrocera</taxon>
        <taxon>Bactrocera</taxon>
    </lineage>
</organism>
<sequence>MELSTDKVFDCGSECEREKKHDMMLDLSLNDQKSENLFAGSDQTPTPTRLIRNCEEVGLFEDLRHVNPFEETFRRACEQHNGQTPIRQLDSVEMHADEDSLHTPQVYPHLEAIQSCEMLSKPLDSPTSATVTLDVPVVDEILNAATDAYKIGTSRQNSNNSTTSSGGYGKIYKYRTIAEKPAAAPEVQVPYIQLPTTAIQFIQPQLITLTFPENNANKTLSSNLEAKPAGALATNAIPIQTVKPFIMPKLAPAPTTANTKKATAQLPPLSTKTSATTTTAAITTTTSATTTVAIQPTPTQHEPSSASLTPTSQLPIKERLKAILSLGNKTHTAAPTPVTKTTSSTRRARGTATGACKYDEDCMVRRRAAATRYRNKMRNEHKDLKRRNGELQAENEKLRTRIKQLEQELAKSQQQQQQQQVLQATNGTLQTMPTQMQIPPSTLHLVMNIPTMVVPSAGQPSLVQPITYRVEKK</sequence>
<evidence type="ECO:0000256" key="4">
    <source>
        <dbReference type="ARBA" id="ARBA00023242"/>
    </source>
</evidence>
<dbReference type="Proteomes" id="UP001652620">
    <property type="component" value="Chromosome 3"/>
</dbReference>
<gene>
    <name evidence="9" type="primary">LOC105229948</name>
</gene>
<dbReference type="OrthoDB" id="295274at2759"/>
<keyword evidence="2" id="KW-0805">Transcription regulation</keyword>
<evidence type="ECO:0000256" key="6">
    <source>
        <dbReference type="SAM" id="MobiDB-lite"/>
    </source>
</evidence>
<dbReference type="Gene3D" id="1.20.5.170">
    <property type="match status" value="1"/>
</dbReference>
<dbReference type="GeneID" id="105229948"/>
<dbReference type="Pfam" id="PF07716">
    <property type="entry name" value="bZIP_2"/>
    <property type="match status" value="1"/>
</dbReference>
<dbReference type="FunCoup" id="A0A6I9VWX9">
    <property type="interactions" value="1358"/>
</dbReference>
<evidence type="ECO:0000256" key="2">
    <source>
        <dbReference type="ARBA" id="ARBA00023015"/>
    </source>
</evidence>
<keyword evidence="4" id="KW-0539">Nucleus</keyword>
<evidence type="ECO:0000259" key="7">
    <source>
        <dbReference type="PROSITE" id="PS50217"/>
    </source>
</evidence>
<keyword evidence="3" id="KW-0804">Transcription</keyword>
<evidence type="ECO:0000256" key="5">
    <source>
        <dbReference type="SAM" id="Coils"/>
    </source>
</evidence>
<evidence type="ECO:0000313" key="9">
    <source>
        <dbReference type="RefSeq" id="XP_011208762.2"/>
    </source>
</evidence>
<evidence type="ECO:0000256" key="3">
    <source>
        <dbReference type="ARBA" id="ARBA00023163"/>
    </source>
</evidence>
<dbReference type="InParanoid" id="A0A6I9VWX9"/>
<feature type="coiled-coil region" evidence="5">
    <location>
        <begin position="374"/>
        <end position="422"/>
    </location>
</feature>
<comment type="subcellular location">
    <subcellularLocation>
        <location evidence="1">Nucleus</location>
    </subcellularLocation>
</comment>
<proteinExistence type="predicted"/>
<protein>
    <submittedName>
        <fullName evidence="9">Cyclic AMP-dependent transcription factor ATF-2</fullName>
    </submittedName>
</protein>
<dbReference type="GO" id="GO:0003700">
    <property type="term" value="F:DNA-binding transcription factor activity"/>
    <property type="evidence" value="ECO:0007669"/>
    <property type="project" value="InterPro"/>
</dbReference>
<feature type="domain" description="BZIP" evidence="7">
    <location>
        <begin position="365"/>
        <end position="411"/>
    </location>
</feature>
<evidence type="ECO:0000313" key="8">
    <source>
        <dbReference type="Proteomes" id="UP001652620"/>
    </source>
</evidence>
<dbReference type="RefSeq" id="XP_011208762.2">
    <property type="nucleotide sequence ID" value="XM_011210460.4"/>
</dbReference>
<dbReference type="PANTHER" id="PTHR19304">
    <property type="entry name" value="CYCLIC-AMP RESPONSE ELEMENT BINDING PROTEIN"/>
    <property type="match status" value="1"/>
</dbReference>
<dbReference type="InterPro" id="IPR004827">
    <property type="entry name" value="bZIP"/>
</dbReference>
<dbReference type="GO" id="GO:0005634">
    <property type="term" value="C:nucleus"/>
    <property type="evidence" value="ECO:0007669"/>
    <property type="project" value="UniProtKB-SubCell"/>
</dbReference>
<feature type="compositionally biased region" description="Low complexity" evidence="6">
    <location>
        <begin position="341"/>
        <end position="351"/>
    </location>
</feature>